<gene>
    <name evidence="2" type="ORF">EYC84_000004</name>
</gene>
<comment type="caution">
    <text evidence="2">The sequence shown here is derived from an EMBL/GenBank/DDBJ whole genome shotgun (WGS) entry which is preliminary data.</text>
</comment>
<evidence type="ECO:0000313" key="3">
    <source>
        <dbReference type="Proteomes" id="UP000322873"/>
    </source>
</evidence>
<protein>
    <submittedName>
        <fullName evidence="2">Uncharacterized protein</fullName>
    </submittedName>
</protein>
<reference evidence="2 3" key="1">
    <citation type="submission" date="2019-06" db="EMBL/GenBank/DDBJ databases">
        <title>Genome Sequence of the Brown Rot Fungal Pathogen Monilinia fructicola.</title>
        <authorList>
            <person name="De Miccolis Angelini R.M."/>
            <person name="Landi L."/>
            <person name="Abate D."/>
            <person name="Pollastro S."/>
            <person name="Romanazzi G."/>
            <person name="Faretra F."/>
        </authorList>
    </citation>
    <scope>NUCLEOTIDE SEQUENCE [LARGE SCALE GENOMIC DNA]</scope>
    <source>
        <strain evidence="2 3">Mfrc123</strain>
    </source>
</reference>
<dbReference type="EMBL" id="VICG01000006">
    <property type="protein sequence ID" value="KAA8570605.1"/>
    <property type="molecule type" value="Genomic_DNA"/>
</dbReference>
<proteinExistence type="predicted"/>
<accession>A0A5M9JUT6</accession>
<dbReference type="AlphaFoldDB" id="A0A5M9JUT6"/>
<keyword evidence="3" id="KW-1185">Reference proteome</keyword>
<name>A0A5M9JUT6_MONFR</name>
<sequence length="105" mass="11974">MPVDIPKKRKHRHQDMRNLARTAFEFQHRTTGMIPGDFLMTTHVAQFTKTPHQHGDQPRQSGKLDLVERSAKSWTMQSLMIDEELDEGELADTEDAHGGLGLSHD</sequence>
<dbReference type="Proteomes" id="UP000322873">
    <property type="component" value="Unassembled WGS sequence"/>
</dbReference>
<evidence type="ECO:0000256" key="1">
    <source>
        <dbReference type="SAM" id="MobiDB-lite"/>
    </source>
</evidence>
<feature type="region of interest" description="Disordered" evidence="1">
    <location>
        <begin position="85"/>
        <end position="105"/>
    </location>
</feature>
<organism evidence="2 3">
    <name type="scientific">Monilinia fructicola</name>
    <name type="common">Brown rot fungus</name>
    <name type="synonym">Ciboria fructicola</name>
    <dbReference type="NCBI Taxonomy" id="38448"/>
    <lineage>
        <taxon>Eukaryota</taxon>
        <taxon>Fungi</taxon>
        <taxon>Dikarya</taxon>
        <taxon>Ascomycota</taxon>
        <taxon>Pezizomycotina</taxon>
        <taxon>Leotiomycetes</taxon>
        <taxon>Helotiales</taxon>
        <taxon>Sclerotiniaceae</taxon>
        <taxon>Monilinia</taxon>
    </lineage>
</organism>
<evidence type="ECO:0000313" key="2">
    <source>
        <dbReference type="EMBL" id="KAA8570605.1"/>
    </source>
</evidence>